<dbReference type="InterPro" id="IPR027417">
    <property type="entry name" value="P-loop_NTPase"/>
</dbReference>
<dbReference type="InterPro" id="IPR039430">
    <property type="entry name" value="Thymidylate_kin-like_dom"/>
</dbReference>
<dbReference type="Pfam" id="PF02223">
    <property type="entry name" value="Thymidylate_kin"/>
    <property type="match status" value="1"/>
</dbReference>
<evidence type="ECO:0000256" key="1">
    <source>
        <dbReference type="ARBA" id="ARBA00009776"/>
    </source>
</evidence>
<comment type="caution">
    <text evidence="6">The sequence shown here is derived from an EMBL/GenBank/DDBJ whole genome shotgun (WGS) entry which is preliminary data.</text>
</comment>
<evidence type="ECO:0000256" key="2">
    <source>
        <dbReference type="ARBA" id="ARBA00017144"/>
    </source>
</evidence>
<evidence type="ECO:0000256" key="4">
    <source>
        <dbReference type="ARBA" id="ARBA00022840"/>
    </source>
</evidence>
<keyword evidence="3" id="KW-0547">Nucleotide-binding</keyword>
<gene>
    <name evidence="6" type="ORF">IAB37_05795</name>
</gene>
<dbReference type="Proteomes" id="UP000824241">
    <property type="component" value="Unassembled WGS sequence"/>
</dbReference>
<keyword evidence="4" id="KW-0067">ATP-binding</keyword>
<feature type="domain" description="Thymidylate kinase-like" evidence="5">
    <location>
        <begin position="7"/>
        <end position="179"/>
    </location>
</feature>
<dbReference type="GO" id="GO:0006227">
    <property type="term" value="P:dUDP biosynthetic process"/>
    <property type="evidence" value="ECO:0007669"/>
    <property type="project" value="TreeGrafter"/>
</dbReference>
<dbReference type="PANTHER" id="PTHR10344:SF4">
    <property type="entry name" value="UMP-CMP KINASE 2, MITOCHONDRIAL"/>
    <property type="match status" value="1"/>
</dbReference>
<comment type="similarity">
    <text evidence="1">Belongs to the thymidylate kinase family.</text>
</comment>
<reference evidence="6" key="2">
    <citation type="journal article" date="2021" name="PeerJ">
        <title>Extensive microbial diversity within the chicken gut microbiome revealed by metagenomics and culture.</title>
        <authorList>
            <person name="Gilroy R."/>
            <person name="Ravi A."/>
            <person name="Getino M."/>
            <person name="Pursley I."/>
            <person name="Horton D.L."/>
            <person name="Alikhan N.F."/>
            <person name="Baker D."/>
            <person name="Gharbi K."/>
            <person name="Hall N."/>
            <person name="Watson M."/>
            <person name="Adriaenssens E.M."/>
            <person name="Foster-Nyarko E."/>
            <person name="Jarju S."/>
            <person name="Secka A."/>
            <person name="Antonio M."/>
            <person name="Oren A."/>
            <person name="Chaudhuri R.R."/>
            <person name="La Ragione R."/>
            <person name="Hildebrand F."/>
            <person name="Pallen M.J."/>
        </authorList>
    </citation>
    <scope>NUCLEOTIDE SEQUENCE</scope>
    <source>
        <strain evidence="6">CHK189-12415</strain>
    </source>
</reference>
<dbReference type="GO" id="GO:0006235">
    <property type="term" value="P:dTTP biosynthetic process"/>
    <property type="evidence" value="ECO:0007669"/>
    <property type="project" value="TreeGrafter"/>
</dbReference>
<accession>A0A9D1DY22</accession>
<dbReference type="Gene3D" id="3.40.50.300">
    <property type="entry name" value="P-loop containing nucleotide triphosphate hydrolases"/>
    <property type="match status" value="1"/>
</dbReference>
<evidence type="ECO:0000259" key="5">
    <source>
        <dbReference type="Pfam" id="PF02223"/>
    </source>
</evidence>
<dbReference type="GO" id="GO:0004798">
    <property type="term" value="F:dTMP kinase activity"/>
    <property type="evidence" value="ECO:0007669"/>
    <property type="project" value="TreeGrafter"/>
</dbReference>
<keyword evidence="6" id="KW-0418">Kinase</keyword>
<sequence length="217" mass="24693">MGRLIVLDGLDGCGKSTQGERVARALRERGERVQLISFPDYAEPSSTLVKMYLAGEFSENPDDINAYAAGSFYAVDRYASYMLHWKKEYEAGATILATRYATSNAIHQMGKLPESEWEGYLRWIEDYEYGKLGLPAPDLTIYLEMERAISDKLLSARYAGDESKRDIHEKNRRYLEACRRTADFAARHWHWARIRCDDGVSPLPVETVTGKILQVIG</sequence>
<evidence type="ECO:0000313" key="7">
    <source>
        <dbReference type="Proteomes" id="UP000824241"/>
    </source>
</evidence>
<dbReference type="PANTHER" id="PTHR10344">
    <property type="entry name" value="THYMIDYLATE KINASE"/>
    <property type="match status" value="1"/>
</dbReference>
<name>A0A9D1DY22_9FIRM</name>
<dbReference type="AlphaFoldDB" id="A0A9D1DY22"/>
<dbReference type="GO" id="GO:0005829">
    <property type="term" value="C:cytosol"/>
    <property type="evidence" value="ECO:0007669"/>
    <property type="project" value="TreeGrafter"/>
</dbReference>
<proteinExistence type="inferred from homology"/>
<evidence type="ECO:0000256" key="3">
    <source>
        <dbReference type="ARBA" id="ARBA00022741"/>
    </source>
</evidence>
<dbReference type="SUPFAM" id="SSF52540">
    <property type="entry name" value="P-loop containing nucleoside triphosphate hydrolases"/>
    <property type="match status" value="1"/>
</dbReference>
<dbReference type="GO" id="GO:0005524">
    <property type="term" value="F:ATP binding"/>
    <property type="evidence" value="ECO:0007669"/>
    <property type="project" value="UniProtKB-KW"/>
</dbReference>
<dbReference type="EMBL" id="DVHA01000184">
    <property type="protein sequence ID" value="HIR61068.1"/>
    <property type="molecule type" value="Genomic_DNA"/>
</dbReference>
<dbReference type="GO" id="GO:0006233">
    <property type="term" value="P:dTDP biosynthetic process"/>
    <property type="evidence" value="ECO:0007669"/>
    <property type="project" value="TreeGrafter"/>
</dbReference>
<protein>
    <recommendedName>
        <fullName evidence="2">Thymidylate kinase</fullName>
    </recommendedName>
</protein>
<organism evidence="6 7">
    <name type="scientific">Candidatus Faecivivens stercoravium</name>
    <dbReference type="NCBI Taxonomy" id="2840803"/>
    <lineage>
        <taxon>Bacteria</taxon>
        <taxon>Bacillati</taxon>
        <taxon>Bacillota</taxon>
        <taxon>Clostridia</taxon>
        <taxon>Eubacteriales</taxon>
        <taxon>Oscillospiraceae</taxon>
        <taxon>Oscillospiraceae incertae sedis</taxon>
        <taxon>Candidatus Faecivivens</taxon>
    </lineage>
</organism>
<reference evidence="6" key="1">
    <citation type="submission" date="2020-10" db="EMBL/GenBank/DDBJ databases">
        <authorList>
            <person name="Gilroy R."/>
        </authorList>
    </citation>
    <scope>NUCLEOTIDE SEQUENCE</scope>
    <source>
        <strain evidence="6">CHK189-12415</strain>
    </source>
</reference>
<evidence type="ECO:0000313" key="6">
    <source>
        <dbReference type="EMBL" id="HIR61068.1"/>
    </source>
</evidence>
<keyword evidence="6" id="KW-0808">Transferase</keyword>